<name>A0A4W2FVS3_BOBOX</name>
<accession>A0A4W2FVS3</accession>
<gene>
    <name evidence="3" type="primary">PDAP1</name>
</gene>
<dbReference type="GeneTree" id="ENSGT00390000018509"/>
<reference evidence="3 4" key="1">
    <citation type="submission" date="2018-11" db="EMBL/GenBank/DDBJ databases">
        <title>Haplotype-resolved cattle genomes.</title>
        <authorList>
            <person name="Low W.Y."/>
            <person name="Tearle R."/>
            <person name="Bickhart D.M."/>
            <person name="Rosen B.D."/>
            <person name="Koren S."/>
            <person name="Rhie A."/>
            <person name="Hiendleder S."/>
            <person name="Phillippy A.M."/>
            <person name="Smith T.P.L."/>
            <person name="Williams J.L."/>
        </authorList>
    </citation>
    <scope>NUCLEOTIDE SEQUENCE [LARGE SCALE GENOMIC DNA]</scope>
</reference>
<organism evidence="3 4">
    <name type="scientific">Bos indicus x Bos taurus</name>
    <name type="common">Hybrid cattle</name>
    <dbReference type="NCBI Taxonomy" id="30522"/>
    <lineage>
        <taxon>Eukaryota</taxon>
        <taxon>Metazoa</taxon>
        <taxon>Chordata</taxon>
        <taxon>Craniata</taxon>
        <taxon>Vertebrata</taxon>
        <taxon>Euteleostomi</taxon>
        <taxon>Mammalia</taxon>
        <taxon>Eutheria</taxon>
        <taxon>Laurasiatheria</taxon>
        <taxon>Artiodactyla</taxon>
        <taxon>Ruminantia</taxon>
        <taxon>Pecora</taxon>
        <taxon>Bovidae</taxon>
        <taxon>Bovinae</taxon>
        <taxon>Bos</taxon>
    </lineage>
</organism>
<dbReference type="InterPro" id="IPR019380">
    <property type="entry name" value="Casein_kinase_sb_PP28"/>
</dbReference>
<dbReference type="InterPro" id="IPR039876">
    <property type="entry name" value="HAP28"/>
</dbReference>
<feature type="compositionally biased region" description="Gly residues" evidence="1">
    <location>
        <begin position="84"/>
        <end position="93"/>
    </location>
</feature>
<feature type="compositionally biased region" description="Basic and acidic residues" evidence="1">
    <location>
        <begin position="225"/>
        <end position="240"/>
    </location>
</feature>
<feature type="compositionally biased region" description="Basic and acidic residues" evidence="1">
    <location>
        <begin position="274"/>
        <end position="290"/>
    </location>
</feature>
<dbReference type="AlphaFoldDB" id="A0A4W2FVS3"/>
<feature type="compositionally biased region" description="Low complexity" evidence="1">
    <location>
        <begin position="116"/>
        <end position="125"/>
    </location>
</feature>
<feature type="region of interest" description="Disordered" evidence="1">
    <location>
        <begin position="116"/>
        <end position="240"/>
    </location>
</feature>
<evidence type="ECO:0000259" key="2">
    <source>
        <dbReference type="Pfam" id="PF10252"/>
    </source>
</evidence>
<dbReference type="Ensembl" id="ENSBIXT00005044850.1">
    <property type="protein sequence ID" value="ENSBIXP00005009770.1"/>
    <property type="gene ID" value="ENSBIXG00005014563.1"/>
</dbReference>
<proteinExistence type="predicted"/>
<feature type="compositionally biased region" description="Acidic residues" evidence="1">
    <location>
        <begin position="183"/>
        <end position="192"/>
    </location>
</feature>
<feature type="domain" description="Casein kinase substrate phosphoprotein PP28" evidence="2">
    <location>
        <begin position="208"/>
        <end position="285"/>
    </location>
</feature>
<evidence type="ECO:0000256" key="1">
    <source>
        <dbReference type="SAM" id="MobiDB-lite"/>
    </source>
</evidence>
<reference evidence="3" key="2">
    <citation type="submission" date="2025-08" db="UniProtKB">
        <authorList>
            <consortium name="Ensembl"/>
        </authorList>
    </citation>
    <scope>IDENTIFICATION</scope>
</reference>
<dbReference type="Pfam" id="PF10252">
    <property type="entry name" value="PP28"/>
    <property type="match status" value="1"/>
</dbReference>
<feature type="compositionally biased region" description="Basic residues" evidence="1">
    <location>
        <begin position="126"/>
        <end position="136"/>
    </location>
</feature>
<dbReference type="Proteomes" id="UP000429181">
    <property type="component" value="Chromosome 25"/>
</dbReference>
<feature type="region of interest" description="Disordered" evidence="1">
    <location>
        <begin position="81"/>
        <end position="104"/>
    </location>
</feature>
<protein>
    <submittedName>
        <fullName evidence="3">PDGFA associated protein 1</fullName>
    </submittedName>
</protein>
<feature type="region of interest" description="Disordered" evidence="1">
    <location>
        <begin position="274"/>
        <end position="304"/>
    </location>
</feature>
<evidence type="ECO:0000313" key="3">
    <source>
        <dbReference type="Ensembl" id="ENSBIXP00005009770.1"/>
    </source>
</evidence>
<evidence type="ECO:0000313" key="4">
    <source>
        <dbReference type="Proteomes" id="UP000429181"/>
    </source>
</evidence>
<sequence length="304" mass="32556">MERGDCVTLGVRSPACVEFQRRCLLSSALPGGVGWQAPAPPAAGVGRGSVAQQRAASLGSGGAWARPASLRAAVLAAARRAEKGPGGGAGGRETGLAEEVEPEEFPVPVSARGAAAAAAGAAMPKGGRKGGHKGRARQYTSPEEIDAQLQAEKQKAREEEEQGEEGGDGAAGDPKKEKKSLDSDESEDEEDDYQQKRKGVEGLIDIENPNRVAQTTKKVTQLDLDGPKELSRREREEIEKQKAKERYMKMHLAGKTEQAKADLARLAIIRKQREEAARKKEEERKAKDDATLSGKRMQSLSLNK</sequence>
<dbReference type="PANTHER" id="PTHR22055">
    <property type="entry name" value="28 KDA HEAT- AND ACID-STABLE PHOSPHOPROTEIN PDGF-ASSOCIATED PROTEIN"/>
    <property type="match status" value="1"/>
</dbReference>
<feature type="compositionally biased region" description="Basic and acidic residues" evidence="1">
    <location>
        <begin position="173"/>
        <end position="182"/>
    </location>
</feature>